<sequence length="126" mass="13929">MSLKAQTHLNTICNVWVLTPHGATQQFSMLIFVHEKTSAPPPGHLTPLPCLLSHLNWLLHPGLILSKAKHACAPTPPFRLPSLRSCSALKMRLQCLPHHSLRFPTPSHLLLGLQFLHSCGALKLCL</sequence>
<dbReference type="EMBL" id="AVOT02012681">
    <property type="protein sequence ID" value="MBW0494659.1"/>
    <property type="molecule type" value="Genomic_DNA"/>
</dbReference>
<dbReference type="AlphaFoldDB" id="A0A9Q3D0Q3"/>
<comment type="caution">
    <text evidence="1">The sequence shown here is derived from an EMBL/GenBank/DDBJ whole genome shotgun (WGS) entry which is preliminary data.</text>
</comment>
<protein>
    <submittedName>
        <fullName evidence="1">Uncharacterized protein</fullName>
    </submittedName>
</protein>
<reference evidence="1" key="1">
    <citation type="submission" date="2021-03" db="EMBL/GenBank/DDBJ databases">
        <title>Draft genome sequence of rust myrtle Austropuccinia psidii MF-1, a brazilian biotype.</title>
        <authorList>
            <person name="Quecine M.C."/>
            <person name="Pachon D.M.R."/>
            <person name="Bonatelli M.L."/>
            <person name="Correr F.H."/>
            <person name="Franceschini L.M."/>
            <person name="Leite T.F."/>
            <person name="Margarido G.R.A."/>
            <person name="Almeida C.A."/>
            <person name="Ferrarezi J.A."/>
            <person name="Labate C.A."/>
        </authorList>
    </citation>
    <scope>NUCLEOTIDE SEQUENCE</scope>
    <source>
        <strain evidence="1">MF-1</strain>
    </source>
</reference>
<name>A0A9Q3D0Q3_9BASI</name>
<evidence type="ECO:0000313" key="1">
    <source>
        <dbReference type="EMBL" id="MBW0494659.1"/>
    </source>
</evidence>
<evidence type="ECO:0000313" key="2">
    <source>
        <dbReference type="Proteomes" id="UP000765509"/>
    </source>
</evidence>
<gene>
    <name evidence="1" type="ORF">O181_034374</name>
</gene>
<accession>A0A9Q3D0Q3</accession>
<proteinExistence type="predicted"/>
<organism evidence="1 2">
    <name type="scientific">Austropuccinia psidii MF-1</name>
    <dbReference type="NCBI Taxonomy" id="1389203"/>
    <lineage>
        <taxon>Eukaryota</taxon>
        <taxon>Fungi</taxon>
        <taxon>Dikarya</taxon>
        <taxon>Basidiomycota</taxon>
        <taxon>Pucciniomycotina</taxon>
        <taxon>Pucciniomycetes</taxon>
        <taxon>Pucciniales</taxon>
        <taxon>Sphaerophragmiaceae</taxon>
        <taxon>Austropuccinia</taxon>
    </lineage>
</organism>
<dbReference type="Proteomes" id="UP000765509">
    <property type="component" value="Unassembled WGS sequence"/>
</dbReference>
<keyword evidence="2" id="KW-1185">Reference proteome</keyword>